<keyword evidence="6" id="KW-1185">Reference proteome</keyword>
<dbReference type="InterPro" id="IPR036390">
    <property type="entry name" value="WH_DNA-bd_sf"/>
</dbReference>
<dbReference type="SMART" id="SM00418">
    <property type="entry name" value="HTH_ARSR"/>
    <property type="match status" value="1"/>
</dbReference>
<protein>
    <submittedName>
        <fullName evidence="5">Helix-turn-helix domain-containing protein</fullName>
    </submittedName>
</protein>
<proteinExistence type="predicted"/>
<feature type="domain" description="HTH arsR-type" evidence="4">
    <location>
        <begin position="19"/>
        <end position="111"/>
    </location>
</feature>
<dbReference type="EMBL" id="CP139368">
    <property type="protein sequence ID" value="WPR88692.1"/>
    <property type="molecule type" value="Genomic_DNA"/>
</dbReference>
<dbReference type="InterPro" id="IPR036388">
    <property type="entry name" value="WH-like_DNA-bd_sf"/>
</dbReference>
<sequence>MSDNFPPERPGQARVTDPARLRALAHPIRLELFDLLTERGELTATQCAEALGESAASCSFHLRMLEKYGFIERAQARGREKPWRPVARSWDMRPDPAQPGSLAAMREVAVLGIDAEWGRVRSFFAEMDAEPDQWVQASTFTRSTFWATAEELAQLSRDLQEITDRFAGRSADPSLRPPGARFSRMVAVANPEPWSSPYAAQTPDAKEAES</sequence>
<keyword evidence="3" id="KW-0804">Transcription</keyword>
<dbReference type="Proteomes" id="UP001323798">
    <property type="component" value="Chromosome"/>
</dbReference>
<dbReference type="InterPro" id="IPR001845">
    <property type="entry name" value="HTH_ArsR_DNA-bd_dom"/>
</dbReference>
<gene>
    <name evidence="5" type="ORF">SM116_13045</name>
</gene>
<evidence type="ECO:0000256" key="3">
    <source>
        <dbReference type="ARBA" id="ARBA00023163"/>
    </source>
</evidence>
<evidence type="ECO:0000313" key="5">
    <source>
        <dbReference type="EMBL" id="WPR88692.1"/>
    </source>
</evidence>
<reference evidence="5 6" key="1">
    <citation type="submission" date="2023-11" db="EMBL/GenBank/DDBJ databases">
        <title>Genome sequence of Microbacterium rhizosphaerae KACC 19337.</title>
        <authorList>
            <person name="Choi H."/>
            <person name="Kim S."/>
            <person name="Kim Y."/>
            <person name="Kwon S.-W."/>
            <person name="Heo J."/>
        </authorList>
    </citation>
    <scope>NUCLEOTIDE SEQUENCE [LARGE SCALE GENOMIC DNA]</scope>
    <source>
        <strain evidence="5 6">KACC 19337</strain>
    </source>
</reference>
<name>A0ABZ0SHH6_9MICO</name>
<organism evidence="5 6">
    <name type="scientific">Microbacterium rhizosphaerae</name>
    <dbReference type="NCBI Taxonomy" id="1678237"/>
    <lineage>
        <taxon>Bacteria</taxon>
        <taxon>Bacillati</taxon>
        <taxon>Actinomycetota</taxon>
        <taxon>Actinomycetes</taxon>
        <taxon>Micrococcales</taxon>
        <taxon>Microbacteriaceae</taxon>
        <taxon>Microbacterium</taxon>
    </lineage>
</organism>
<accession>A0ABZ0SHH6</accession>
<evidence type="ECO:0000259" key="4">
    <source>
        <dbReference type="SMART" id="SM00418"/>
    </source>
</evidence>
<dbReference type="InterPro" id="IPR051081">
    <property type="entry name" value="HTH_MetalResp_TranReg"/>
</dbReference>
<evidence type="ECO:0000256" key="1">
    <source>
        <dbReference type="ARBA" id="ARBA00023015"/>
    </source>
</evidence>
<evidence type="ECO:0000313" key="6">
    <source>
        <dbReference type="Proteomes" id="UP001323798"/>
    </source>
</evidence>
<evidence type="ECO:0000256" key="2">
    <source>
        <dbReference type="ARBA" id="ARBA00023125"/>
    </source>
</evidence>
<dbReference type="PANTHER" id="PTHR33154">
    <property type="entry name" value="TRANSCRIPTIONAL REGULATOR, ARSR FAMILY"/>
    <property type="match status" value="1"/>
</dbReference>
<dbReference type="CDD" id="cd00090">
    <property type="entry name" value="HTH_ARSR"/>
    <property type="match status" value="1"/>
</dbReference>
<keyword evidence="1" id="KW-0805">Transcription regulation</keyword>
<keyword evidence="2" id="KW-0238">DNA-binding</keyword>
<dbReference type="SUPFAM" id="SSF46785">
    <property type="entry name" value="Winged helix' DNA-binding domain"/>
    <property type="match status" value="1"/>
</dbReference>
<dbReference type="RefSeq" id="WP_320941411.1">
    <property type="nucleotide sequence ID" value="NZ_BAABEU010000006.1"/>
</dbReference>
<dbReference type="Pfam" id="PF12840">
    <property type="entry name" value="HTH_20"/>
    <property type="match status" value="1"/>
</dbReference>
<dbReference type="InterPro" id="IPR011991">
    <property type="entry name" value="ArsR-like_HTH"/>
</dbReference>
<dbReference type="Gene3D" id="1.10.10.10">
    <property type="entry name" value="Winged helix-like DNA-binding domain superfamily/Winged helix DNA-binding domain"/>
    <property type="match status" value="1"/>
</dbReference>
<dbReference type="PANTHER" id="PTHR33154:SF15">
    <property type="entry name" value="REGULATORY PROTEIN ARSR"/>
    <property type="match status" value="1"/>
</dbReference>